<dbReference type="STRING" id="1399419.A5906_33425"/>
<name>A0A560JMQ3_9BRAD</name>
<evidence type="ECO:0000256" key="2">
    <source>
        <dbReference type="ARBA" id="ARBA00022679"/>
    </source>
</evidence>
<evidence type="ECO:0000259" key="3">
    <source>
        <dbReference type="Pfam" id="PF00534"/>
    </source>
</evidence>
<gene>
    <name evidence="5" type="ORF">FBZ95_106163</name>
</gene>
<feature type="domain" description="Glycosyl transferase family 1" evidence="3">
    <location>
        <begin position="319"/>
        <end position="418"/>
    </location>
</feature>
<dbReference type="Pfam" id="PF00534">
    <property type="entry name" value="Glycos_transf_1"/>
    <property type="match status" value="1"/>
</dbReference>
<dbReference type="Gene3D" id="3.40.50.2000">
    <property type="entry name" value="Glycogen Phosphorylase B"/>
    <property type="match status" value="4"/>
</dbReference>
<protein>
    <submittedName>
        <fullName evidence="5">Glycosyltransferase involved in cell wall biosynthesis</fullName>
    </submittedName>
</protein>
<dbReference type="InterPro" id="IPR001296">
    <property type="entry name" value="Glyco_trans_1"/>
</dbReference>
<dbReference type="GO" id="GO:0016757">
    <property type="term" value="F:glycosyltransferase activity"/>
    <property type="evidence" value="ECO:0007669"/>
    <property type="project" value="UniProtKB-KW"/>
</dbReference>
<dbReference type="SUPFAM" id="SSF53756">
    <property type="entry name" value="UDP-Glycosyltransferase/glycogen phosphorylase"/>
    <property type="match status" value="1"/>
</dbReference>
<dbReference type="AlphaFoldDB" id="A0A560JMQ3"/>
<keyword evidence="6" id="KW-1185">Reference proteome</keyword>
<keyword evidence="2 5" id="KW-0808">Transferase</keyword>
<dbReference type="PANTHER" id="PTHR12526:SF510">
    <property type="entry name" value="D-INOSITOL 3-PHOSPHATE GLYCOSYLTRANSFERASE"/>
    <property type="match status" value="1"/>
</dbReference>
<evidence type="ECO:0000313" key="6">
    <source>
        <dbReference type="Proteomes" id="UP000315914"/>
    </source>
</evidence>
<accession>A0A560JMQ3</accession>
<comment type="caution">
    <text evidence="5">The sequence shown here is derived from an EMBL/GenBank/DDBJ whole genome shotgun (WGS) entry which is preliminary data.</text>
</comment>
<proteinExistence type="predicted"/>
<dbReference type="PANTHER" id="PTHR12526">
    <property type="entry name" value="GLYCOSYLTRANSFERASE"/>
    <property type="match status" value="1"/>
</dbReference>
<dbReference type="InterPro" id="IPR028098">
    <property type="entry name" value="Glyco_trans_4-like_N"/>
</dbReference>
<dbReference type="Proteomes" id="UP000315914">
    <property type="component" value="Unassembled WGS sequence"/>
</dbReference>
<organism evidence="5 6">
    <name type="scientific">Bradyrhizobium sacchari</name>
    <dbReference type="NCBI Taxonomy" id="1399419"/>
    <lineage>
        <taxon>Bacteria</taxon>
        <taxon>Pseudomonadati</taxon>
        <taxon>Pseudomonadota</taxon>
        <taxon>Alphaproteobacteria</taxon>
        <taxon>Hyphomicrobiales</taxon>
        <taxon>Nitrobacteraceae</taxon>
        <taxon>Bradyrhizobium</taxon>
    </lineage>
</organism>
<dbReference type="CDD" id="cd03801">
    <property type="entry name" value="GT4_PimA-like"/>
    <property type="match status" value="1"/>
</dbReference>
<dbReference type="EMBL" id="VITW01000006">
    <property type="protein sequence ID" value="TWB72448.1"/>
    <property type="molecule type" value="Genomic_DNA"/>
</dbReference>
<keyword evidence="1" id="KW-0328">Glycosyltransferase</keyword>
<evidence type="ECO:0000313" key="5">
    <source>
        <dbReference type="EMBL" id="TWB72448.1"/>
    </source>
</evidence>
<dbReference type="RefSeq" id="WP_080136167.1">
    <property type="nucleotide sequence ID" value="NZ_LWIG01000012.1"/>
</dbReference>
<evidence type="ECO:0000259" key="4">
    <source>
        <dbReference type="Pfam" id="PF13579"/>
    </source>
</evidence>
<dbReference type="OrthoDB" id="9802525at2"/>
<evidence type="ECO:0000256" key="1">
    <source>
        <dbReference type="ARBA" id="ARBA00022676"/>
    </source>
</evidence>
<feature type="domain" description="Glycosyltransferase subfamily 4-like N-terminal" evidence="4">
    <location>
        <begin position="15"/>
        <end position="87"/>
    </location>
</feature>
<dbReference type="Pfam" id="PF13579">
    <property type="entry name" value="Glyco_trans_4_4"/>
    <property type="match status" value="1"/>
</dbReference>
<reference evidence="5 6" key="1">
    <citation type="submission" date="2019-06" db="EMBL/GenBank/DDBJ databases">
        <title>Genomic Encyclopedia of Type Strains, Phase IV (KMG-V): Genome sequencing to study the core and pangenomes of soil and plant-associated prokaryotes.</title>
        <authorList>
            <person name="Whitman W."/>
        </authorList>
    </citation>
    <scope>NUCLEOTIDE SEQUENCE [LARGE SCALE GENOMIC DNA]</scope>
    <source>
        <strain evidence="5 6">BR 10556</strain>
    </source>
</reference>
<sequence>MKLLFCCESYWPHRGGVQEVIRQLAERMVAAGHDVTVAARTHPDRKSEPHNGVKIVGFDVSGNLVTGIRGEVERYRKFLTDFDGDAILIKAAQQWSFDALWDVLDQIKARKIFVPCGFSSFYEPSYQDYFQQLPDILKQFDHLVFYAERYRDIDFARANGITHFSIVPNGASETEFGRESRKDGQLRRELGIPETDLVLLTVGAPVGAKGHESVAEAFAKVDTGGQGATLILNGDWLATRFGADRIRALLQRFGSLNSMQKGIRLFRDAGVNGVIERLFPKPPSPRSKVAELPSAATMQVGAATTALAPAQKTVLRLDLPREKVVDAFFEADLFVFASKVEYSPLVLFESAAAGTPFLTVPAGNAAEIVRWTGGGWLCPAEVDDRGYIKVSPDVLAREIESGIRSPDHLRRLGEAGRRAWQERFTWLKIAQSYERILRGETVMLPMQSEPARGVGG</sequence>